<feature type="transmembrane region" description="Helical" evidence="1">
    <location>
        <begin position="91"/>
        <end position="119"/>
    </location>
</feature>
<feature type="transmembrane region" description="Helical" evidence="1">
    <location>
        <begin position="52"/>
        <end position="70"/>
    </location>
</feature>
<proteinExistence type="predicted"/>
<gene>
    <name evidence="2" type="ORF">ENUP19_0298G0108</name>
</gene>
<evidence type="ECO:0000256" key="1">
    <source>
        <dbReference type="SAM" id="Phobius"/>
    </source>
</evidence>
<dbReference type="Proteomes" id="UP001628156">
    <property type="component" value="Unassembled WGS sequence"/>
</dbReference>
<organism evidence="2 3">
    <name type="scientific">Entamoeba nuttalli</name>
    <dbReference type="NCBI Taxonomy" id="412467"/>
    <lineage>
        <taxon>Eukaryota</taxon>
        <taxon>Amoebozoa</taxon>
        <taxon>Evosea</taxon>
        <taxon>Archamoebae</taxon>
        <taxon>Mastigamoebida</taxon>
        <taxon>Entamoebidae</taxon>
        <taxon>Entamoeba</taxon>
    </lineage>
</organism>
<comment type="caution">
    <text evidence="2">The sequence shown here is derived from an EMBL/GenBank/DDBJ whole genome shotgun (WGS) entry which is preliminary data.</text>
</comment>
<keyword evidence="1" id="KW-0812">Transmembrane</keyword>
<protein>
    <submittedName>
        <fullName evidence="2">Uncharacterized protein</fullName>
    </submittedName>
</protein>
<keyword evidence="1" id="KW-0472">Membrane</keyword>
<evidence type="ECO:0000313" key="3">
    <source>
        <dbReference type="Proteomes" id="UP001628156"/>
    </source>
</evidence>
<feature type="transmembrane region" description="Helical" evidence="1">
    <location>
        <begin position="12"/>
        <end position="32"/>
    </location>
</feature>
<reference evidence="2 3" key="1">
    <citation type="journal article" date="2019" name="PLoS Negl. Trop. Dis.">
        <title>Whole genome sequencing of Entamoeba nuttalli reveals mammalian host-related molecular signatures and a novel octapeptide-repeat surface protein.</title>
        <authorList>
            <person name="Tanaka M."/>
            <person name="Makiuchi T."/>
            <person name="Komiyama T."/>
            <person name="Shiina T."/>
            <person name="Osaki K."/>
            <person name="Tachibana H."/>
        </authorList>
    </citation>
    <scope>NUCLEOTIDE SEQUENCE [LARGE SCALE GENOMIC DNA]</scope>
    <source>
        <strain evidence="2 3">P19-061405</strain>
    </source>
</reference>
<evidence type="ECO:0000313" key="2">
    <source>
        <dbReference type="EMBL" id="GAB1226653.1"/>
    </source>
</evidence>
<sequence>MVTREQVQLRIIVATFVFWIILILIVIPFASVEIRFSRLFSVVSPEWQIWKEVINGMFLVLALALICVFFQRKEKISKNSKKEDYILDKRWFALTISIFYFIGFLCALIGTILLIVVIVQYPGKWESVNQSIRIDYEKNVYCPLVDLSDSYIRNNTCISEYNFVVCNKDDLRIYDYNICSIVPKEDFPFQICSIVVGFILTIVYLSLTIAYLVVSLVGIPDLSIKYLYLTPDQITDPLIQKESNL</sequence>
<name>A0ABQ0DV53_9EUKA</name>
<accession>A0ABQ0DV53</accession>
<feature type="transmembrane region" description="Helical" evidence="1">
    <location>
        <begin position="194"/>
        <end position="219"/>
    </location>
</feature>
<keyword evidence="1" id="KW-1133">Transmembrane helix</keyword>
<dbReference type="EMBL" id="BAAFRS010000298">
    <property type="protein sequence ID" value="GAB1226653.1"/>
    <property type="molecule type" value="Genomic_DNA"/>
</dbReference>
<keyword evidence="3" id="KW-1185">Reference proteome</keyword>